<name>A0A4Q9MGR0_9APHY</name>
<keyword evidence="5" id="KW-1185">Reference proteome</keyword>
<keyword evidence="2" id="KW-1133">Transmembrane helix</keyword>
<dbReference type="Proteomes" id="UP000292957">
    <property type="component" value="Unassembled WGS sequence"/>
</dbReference>
<organism evidence="3">
    <name type="scientific">Dichomitus squalens</name>
    <dbReference type="NCBI Taxonomy" id="114155"/>
    <lineage>
        <taxon>Eukaryota</taxon>
        <taxon>Fungi</taxon>
        <taxon>Dikarya</taxon>
        <taxon>Basidiomycota</taxon>
        <taxon>Agaricomycotina</taxon>
        <taxon>Agaricomycetes</taxon>
        <taxon>Polyporales</taxon>
        <taxon>Polyporaceae</taxon>
        <taxon>Dichomitus</taxon>
    </lineage>
</organism>
<accession>A0A4Q9MGR0</accession>
<sequence>MAPFSPHAGESPSSSPRLRSELPQYSPIPATRRSLSPLINTPFPGIELDRAHETEPKRHSIARRIWNKITSSLDWEELGFFALLLIGFVFFFAFGVAFSFGLNVASVYVGGRILHYKTSIATIYYNDTISPAFARVVLAGSAIVDTLVVFITVGAVVLAERRHQDNSDAGDWALWGTLSLGIITSSAVAASVGILVVPGDLAPEGLRAIQALAAGSLGTIIAGIPLFIFSVLYFIGS</sequence>
<dbReference type="AlphaFoldDB" id="A0A4Q9MGR0"/>
<proteinExistence type="predicted"/>
<dbReference type="OrthoDB" id="2757305at2759"/>
<feature type="transmembrane region" description="Helical" evidence="2">
    <location>
        <begin position="209"/>
        <end position="235"/>
    </location>
</feature>
<protein>
    <submittedName>
        <fullName evidence="3">Uncharacterized protein</fullName>
    </submittedName>
</protein>
<feature type="region of interest" description="Disordered" evidence="1">
    <location>
        <begin position="1"/>
        <end position="33"/>
    </location>
</feature>
<gene>
    <name evidence="4" type="ORF">BD310DRAFT_305383</name>
    <name evidence="3" type="ORF">BD311DRAFT_528616</name>
</gene>
<keyword evidence="2" id="KW-0472">Membrane</keyword>
<evidence type="ECO:0000313" key="5">
    <source>
        <dbReference type="Proteomes" id="UP000292082"/>
    </source>
</evidence>
<evidence type="ECO:0000313" key="3">
    <source>
        <dbReference type="EMBL" id="TBU25056.1"/>
    </source>
</evidence>
<reference evidence="3 5" key="1">
    <citation type="submission" date="2019-01" db="EMBL/GenBank/DDBJ databases">
        <title>Draft genome sequences of three monokaryotic isolates of the white-rot basidiomycete fungus Dichomitus squalens.</title>
        <authorList>
            <consortium name="DOE Joint Genome Institute"/>
            <person name="Lopez S.C."/>
            <person name="Andreopoulos B."/>
            <person name="Pangilinan J."/>
            <person name="Lipzen A."/>
            <person name="Riley R."/>
            <person name="Ahrendt S."/>
            <person name="Ng V."/>
            <person name="Barry K."/>
            <person name="Daum C."/>
            <person name="Grigoriev I.V."/>
            <person name="Hilden K.S."/>
            <person name="Makela M.R."/>
            <person name="de Vries R.P."/>
        </authorList>
    </citation>
    <scope>NUCLEOTIDE SEQUENCE [LARGE SCALE GENOMIC DNA]</scope>
    <source>
        <strain evidence="4 5">CBS 464.89</strain>
        <strain evidence="3">OM18370.1</strain>
    </source>
</reference>
<feature type="transmembrane region" description="Helical" evidence="2">
    <location>
        <begin position="136"/>
        <end position="160"/>
    </location>
</feature>
<feature type="transmembrane region" description="Helical" evidence="2">
    <location>
        <begin position="172"/>
        <end position="197"/>
    </location>
</feature>
<dbReference type="Proteomes" id="UP000292082">
    <property type="component" value="Unassembled WGS sequence"/>
</dbReference>
<keyword evidence="2" id="KW-0812">Transmembrane</keyword>
<dbReference type="EMBL" id="ML145085">
    <property type="protein sequence ID" value="TBU65190.1"/>
    <property type="molecule type" value="Genomic_DNA"/>
</dbReference>
<dbReference type="EMBL" id="ML143468">
    <property type="protein sequence ID" value="TBU25056.1"/>
    <property type="molecule type" value="Genomic_DNA"/>
</dbReference>
<feature type="transmembrane region" description="Helical" evidence="2">
    <location>
        <begin position="78"/>
        <end position="102"/>
    </location>
</feature>
<feature type="compositionally biased region" description="Low complexity" evidence="1">
    <location>
        <begin position="10"/>
        <end position="23"/>
    </location>
</feature>
<evidence type="ECO:0000256" key="1">
    <source>
        <dbReference type="SAM" id="MobiDB-lite"/>
    </source>
</evidence>
<evidence type="ECO:0000313" key="4">
    <source>
        <dbReference type="EMBL" id="TBU65190.1"/>
    </source>
</evidence>
<evidence type="ECO:0000256" key="2">
    <source>
        <dbReference type="SAM" id="Phobius"/>
    </source>
</evidence>